<dbReference type="Proteomes" id="UP000177622">
    <property type="component" value="Unassembled WGS sequence"/>
</dbReference>
<keyword evidence="2" id="KW-1185">Reference proteome</keyword>
<protein>
    <submittedName>
        <fullName evidence="1">Uncharacterized protein</fullName>
    </submittedName>
</protein>
<dbReference type="AlphaFoldDB" id="A0A1F5L7S4"/>
<organism evidence="1 2">
    <name type="scientific">Penicillium arizonense</name>
    <dbReference type="NCBI Taxonomy" id="1835702"/>
    <lineage>
        <taxon>Eukaryota</taxon>
        <taxon>Fungi</taxon>
        <taxon>Dikarya</taxon>
        <taxon>Ascomycota</taxon>
        <taxon>Pezizomycotina</taxon>
        <taxon>Eurotiomycetes</taxon>
        <taxon>Eurotiomycetidae</taxon>
        <taxon>Eurotiales</taxon>
        <taxon>Aspergillaceae</taxon>
        <taxon>Penicillium</taxon>
    </lineage>
</organism>
<reference evidence="1 2" key="1">
    <citation type="journal article" date="2016" name="Sci. Rep.">
        <title>Penicillium arizonense, a new, genome sequenced fungal species, reveals a high chemical diversity in secreted metabolites.</title>
        <authorList>
            <person name="Grijseels S."/>
            <person name="Nielsen J.C."/>
            <person name="Randelovic M."/>
            <person name="Nielsen J."/>
            <person name="Nielsen K.F."/>
            <person name="Workman M."/>
            <person name="Frisvad J.C."/>
        </authorList>
    </citation>
    <scope>NUCLEOTIDE SEQUENCE [LARGE SCALE GENOMIC DNA]</scope>
    <source>
        <strain evidence="1 2">CBS 141311</strain>
    </source>
</reference>
<accession>A0A1F5L7S4</accession>
<proteinExistence type="predicted"/>
<sequence>MDTLVESVINGDDFGGASLIFGSS</sequence>
<dbReference type="EMBL" id="LXJU01000022">
    <property type="protein sequence ID" value="OGE49288.1"/>
    <property type="molecule type" value="Genomic_DNA"/>
</dbReference>
<evidence type="ECO:0000313" key="1">
    <source>
        <dbReference type="EMBL" id="OGE49288.1"/>
    </source>
</evidence>
<evidence type="ECO:0000313" key="2">
    <source>
        <dbReference type="Proteomes" id="UP000177622"/>
    </source>
</evidence>
<name>A0A1F5L7S4_PENAI</name>
<gene>
    <name evidence="1" type="ORF">PENARI_c022G03224</name>
</gene>
<comment type="caution">
    <text evidence="1">The sequence shown here is derived from an EMBL/GenBank/DDBJ whole genome shotgun (WGS) entry which is preliminary data.</text>
</comment>